<keyword evidence="2" id="KW-0812">Transmembrane</keyword>
<evidence type="ECO:0000256" key="2">
    <source>
        <dbReference type="SAM" id="Phobius"/>
    </source>
</evidence>
<evidence type="ECO:0000313" key="4">
    <source>
        <dbReference type="Proteomes" id="UP001203945"/>
    </source>
</evidence>
<feature type="transmembrane region" description="Helical" evidence="2">
    <location>
        <begin position="12"/>
        <end position="32"/>
    </location>
</feature>
<sequence>MWNWVGEHTDVLQVIVGVVTALVWVVYLHILIEGMRRQRRSEILITLGGKRDLGGRILISNLGLEPIYVLDILLRISGDRRVRTVSIAERRDGPPIEDDPSDTHTLQTPLKTGDSTDIGEIYTLLHRADPHTDRPADAMNIEELELTVVAVTAATSSVVAAKRGFAVMTQDGDTVLRPKGLYARQIRNRWARRSIEREMEKNL</sequence>
<organism evidence="3 4">
    <name type="scientific">Paracoccus albicereus</name>
    <dbReference type="NCBI Taxonomy" id="2922394"/>
    <lineage>
        <taxon>Bacteria</taxon>
        <taxon>Pseudomonadati</taxon>
        <taxon>Pseudomonadota</taxon>
        <taxon>Alphaproteobacteria</taxon>
        <taxon>Rhodobacterales</taxon>
        <taxon>Paracoccaceae</taxon>
        <taxon>Paracoccus</taxon>
    </lineage>
</organism>
<name>A0ABT1MPG6_9RHOB</name>
<keyword evidence="4" id="KW-1185">Reference proteome</keyword>
<evidence type="ECO:0000256" key="1">
    <source>
        <dbReference type="SAM" id="MobiDB-lite"/>
    </source>
</evidence>
<feature type="region of interest" description="Disordered" evidence="1">
    <location>
        <begin position="90"/>
        <end position="110"/>
    </location>
</feature>
<dbReference type="Proteomes" id="UP001203945">
    <property type="component" value="Unassembled WGS sequence"/>
</dbReference>
<evidence type="ECO:0000313" key="3">
    <source>
        <dbReference type="EMBL" id="MCQ0970182.1"/>
    </source>
</evidence>
<keyword evidence="2" id="KW-1133">Transmembrane helix</keyword>
<reference evidence="3 4" key="1">
    <citation type="submission" date="2022-03" db="EMBL/GenBank/DDBJ databases">
        <authorList>
            <person name="He Y."/>
        </authorList>
    </citation>
    <scope>NUCLEOTIDE SEQUENCE [LARGE SCALE GENOMIC DNA]</scope>
    <source>
        <strain evidence="3 4">TK19116</strain>
    </source>
</reference>
<accession>A0ABT1MPG6</accession>
<proteinExistence type="predicted"/>
<keyword evidence="2" id="KW-0472">Membrane</keyword>
<comment type="caution">
    <text evidence="3">The sequence shown here is derived from an EMBL/GenBank/DDBJ whole genome shotgun (WGS) entry which is preliminary data.</text>
</comment>
<dbReference type="RefSeq" id="WP_255329165.1">
    <property type="nucleotide sequence ID" value="NZ_JAKZEU010000002.1"/>
</dbReference>
<dbReference type="EMBL" id="JAKZEU010000002">
    <property type="protein sequence ID" value="MCQ0970182.1"/>
    <property type="molecule type" value="Genomic_DNA"/>
</dbReference>
<protein>
    <submittedName>
        <fullName evidence="3">Uncharacterized protein</fullName>
    </submittedName>
</protein>
<gene>
    <name evidence="3" type="ORF">MLD63_07085</name>
</gene>